<protein>
    <submittedName>
        <fullName evidence="1">Putative tail component</fullName>
    </submittedName>
</protein>
<name>A0A8S5NCQ5_9CAUD</name>
<accession>A0A8S5NCQ5</accession>
<organism evidence="1">
    <name type="scientific">Siphoviridae sp. ctFmt20</name>
    <dbReference type="NCBI Taxonomy" id="2826214"/>
    <lineage>
        <taxon>Viruses</taxon>
        <taxon>Duplodnaviria</taxon>
        <taxon>Heunggongvirae</taxon>
        <taxon>Uroviricota</taxon>
        <taxon>Caudoviricetes</taxon>
    </lineage>
</organism>
<evidence type="ECO:0000313" key="1">
    <source>
        <dbReference type="EMBL" id="DAD92159.1"/>
    </source>
</evidence>
<proteinExistence type="predicted"/>
<reference evidence="1" key="1">
    <citation type="journal article" date="2021" name="Proc. Natl. Acad. Sci. U.S.A.">
        <title>A Catalog of Tens of Thousands of Viruses from Human Metagenomes Reveals Hidden Associations with Chronic Diseases.</title>
        <authorList>
            <person name="Tisza M.J."/>
            <person name="Buck C.B."/>
        </authorList>
    </citation>
    <scope>NUCLEOTIDE SEQUENCE</scope>
    <source>
        <strain evidence="1">CtFmt20</strain>
    </source>
</reference>
<sequence>MGTGRGKSPLVEVTNAREYRRRMKAAGDSLEDLKQLHKDIATLVVAEAQHLVPRKNETLAGTIRAAGSKTAATVKAGSKRVPYAGMIQWGRKIWPSTRGPKPASGRKKHPSVYLPSLFLTEAASASEPEWVGMYITQLENALAEATGEK</sequence>
<dbReference type="EMBL" id="BK015129">
    <property type="protein sequence ID" value="DAD92159.1"/>
    <property type="molecule type" value="Genomic_DNA"/>
</dbReference>